<sequence>MYFTNRELAAVALTGNYLLDVLKEEGKWIIQVSVLDADKKPIKQYRLQTIRGNTKTWRYLEDVLLVVNEYCENCQNLTITIEGKVWKLKAGAVK</sequence>
<dbReference type="AlphaFoldDB" id="A0AAW5ZV42"/>
<organism evidence="1 2">
    <name type="scientific">Ralstonia solanacearum</name>
    <name type="common">Pseudomonas solanacearum</name>
    <dbReference type="NCBI Taxonomy" id="305"/>
    <lineage>
        <taxon>Bacteria</taxon>
        <taxon>Pseudomonadati</taxon>
        <taxon>Pseudomonadota</taxon>
        <taxon>Betaproteobacteria</taxon>
        <taxon>Burkholderiales</taxon>
        <taxon>Burkholderiaceae</taxon>
        <taxon>Ralstonia</taxon>
        <taxon>Ralstonia solanacearum species complex</taxon>
    </lineage>
</organism>
<evidence type="ECO:0000313" key="2">
    <source>
        <dbReference type="Proteomes" id="UP001144050"/>
    </source>
</evidence>
<dbReference type="RefSeq" id="WP_039558968.1">
    <property type="nucleotide sequence ID" value="NZ_CDQJ01000001.1"/>
</dbReference>
<accession>A0AAW5ZV42</accession>
<protein>
    <submittedName>
        <fullName evidence="1">Uncharacterized protein</fullName>
    </submittedName>
</protein>
<gene>
    <name evidence="1" type="ORF">LBW59_22325</name>
</gene>
<dbReference type="EMBL" id="JAIVFG010000052">
    <property type="protein sequence ID" value="MDB0573488.1"/>
    <property type="molecule type" value="Genomic_DNA"/>
</dbReference>
<comment type="caution">
    <text evidence="1">The sequence shown here is derived from an EMBL/GenBank/DDBJ whole genome shotgun (WGS) entry which is preliminary data.</text>
</comment>
<name>A0AAW5ZV42_RALSL</name>
<reference evidence="1" key="1">
    <citation type="submission" date="2021-09" db="EMBL/GenBank/DDBJ databases">
        <title>Genomic analysis of Ralstonia spp.</title>
        <authorList>
            <person name="Aburjaile F."/>
            <person name="Ariute J.C."/>
            <person name="Pais A.K.L."/>
            <person name="Albuquerque G.M.R."/>
            <person name="Silva A.M.F."/>
            <person name="Brenig B."/>
            <person name="Azevedo V."/>
            <person name="Matiuzzi M."/>
            <person name="Ramos R."/>
            <person name="Goes-Neto A."/>
            <person name="Soares S."/>
            <person name="Iseppon A.M.B."/>
            <person name="Souza E."/>
            <person name="Gama M."/>
        </authorList>
    </citation>
    <scope>NUCLEOTIDE SEQUENCE</scope>
    <source>
        <strain evidence="1">CCRMRs91</strain>
    </source>
</reference>
<dbReference type="Proteomes" id="UP001144050">
    <property type="component" value="Unassembled WGS sequence"/>
</dbReference>
<evidence type="ECO:0000313" key="1">
    <source>
        <dbReference type="EMBL" id="MDB0573488.1"/>
    </source>
</evidence>
<proteinExistence type="predicted"/>